<dbReference type="InterPro" id="IPR016181">
    <property type="entry name" value="Acyl_CoA_acyltransferase"/>
</dbReference>
<comment type="caution">
    <text evidence="4">The sequence shown here is derived from an EMBL/GenBank/DDBJ whole genome shotgun (WGS) entry which is preliminary data.</text>
</comment>
<dbReference type="CDD" id="cd04301">
    <property type="entry name" value="NAT_SF"/>
    <property type="match status" value="1"/>
</dbReference>
<dbReference type="Proteomes" id="UP000587527">
    <property type="component" value="Unassembled WGS sequence"/>
</dbReference>
<protein>
    <submittedName>
        <fullName evidence="4">GNAT superfamily N-acetyltransferase</fullName>
    </submittedName>
</protein>
<evidence type="ECO:0000256" key="1">
    <source>
        <dbReference type="ARBA" id="ARBA00022679"/>
    </source>
</evidence>
<proteinExistence type="predicted"/>
<dbReference type="InterPro" id="IPR000182">
    <property type="entry name" value="GNAT_dom"/>
</dbReference>
<dbReference type="RefSeq" id="WP_184833385.1">
    <property type="nucleotide sequence ID" value="NZ_JACHMN010000002.1"/>
</dbReference>
<evidence type="ECO:0000259" key="3">
    <source>
        <dbReference type="PROSITE" id="PS51186"/>
    </source>
</evidence>
<sequence length="171" mass="18297">MHIRAKTDSDAAACLDLLMRVHAADGYPLHTAPDRVAAYLAEGDEVAAWVAEHDGRVVGHVALHCPPADPTFEVVERATGLPAAKLALVARLFTAPELRRSGVGRTLLRHTAAQAPMLGRRAVLDVGQTLHSAVALYEAEGWSRVGELRLPLAPDSTLDLWVYMSPAPPSS</sequence>
<feature type="domain" description="N-acetyltransferase" evidence="3">
    <location>
        <begin position="1"/>
        <end position="169"/>
    </location>
</feature>
<reference evidence="4 5" key="1">
    <citation type="submission" date="2020-08" db="EMBL/GenBank/DDBJ databases">
        <title>Sequencing the genomes of 1000 actinobacteria strains.</title>
        <authorList>
            <person name="Klenk H.-P."/>
        </authorList>
    </citation>
    <scope>NUCLEOTIDE SEQUENCE [LARGE SCALE GENOMIC DNA]</scope>
    <source>
        <strain evidence="4 5">DSM 45362</strain>
    </source>
</reference>
<evidence type="ECO:0000313" key="4">
    <source>
        <dbReference type="EMBL" id="MBB5867887.1"/>
    </source>
</evidence>
<organism evidence="4 5">
    <name type="scientific">Allocatelliglobosispora scoriae</name>
    <dbReference type="NCBI Taxonomy" id="643052"/>
    <lineage>
        <taxon>Bacteria</taxon>
        <taxon>Bacillati</taxon>
        <taxon>Actinomycetota</taxon>
        <taxon>Actinomycetes</taxon>
        <taxon>Micromonosporales</taxon>
        <taxon>Micromonosporaceae</taxon>
        <taxon>Allocatelliglobosispora</taxon>
    </lineage>
</organism>
<keyword evidence="2" id="KW-0012">Acyltransferase</keyword>
<dbReference type="GO" id="GO:0016747">
    <property type="term" value="F:acyltransferase activity, transferring groups other than amino-acyl groups"/>
    <property type="evidence" value="ECO:0007669"/>
    <property type="project" value="InterPro"/>
</dbReference>
<dbReference type="InterPro" id="IPR050832">
    <property type="entry name" value="Bact_Acetyltransf"/>
</dbReference>
<keyword evidence="5" id="KW-1185">Reference proteome</keyword>
<gene>
    <name evidence="4" type="ORF">F4553_001266</name>
</gene>
<evidence type="ECO:0000256" key="2">
    <source>
        <dbReference type="ARBA" id="ARBA00023315"/>
    </source>
</evidence>
<accession>A0A841BFM1</accession>
<dbReference type="EMBL" id="JACHMN010000002">
    <property type="protein sequence ID" value="MBB5867887.1"/>
    <property type="molecule type" value="Genomic_DNA"/>
</dbReference>
<dbReference type="PANTHER" id="PTHR43877">
    <property type="entry name" value="AMINOALKYLPHOSPHONATE N-ACETYLTRANSFERASE-RELATED-RELATED"/>
    <property type="match status" value="1"/>
</dbReference>
<dbReference type="Gene3D" id="3.40.630.30">
    <property type="match status" value="1"/>
</dbReference>
<dbReference type="SUPFAM" id="SSF55729">
    <property type="entry name" value="Acyl-CoA N-acyltransferases (Nat)"/>
    <property type="match status" value="1"/>
</dbReference>
<evidence type="ECO:0000313" key="5">
    <source>
        <dbReference type="Proteomes" id="UP000587527"/>
    </source>
</evidence>
<dbReference type="PROSITE" id="PS51186">
    <property type="entry name" value="GNAT"/>
    <property type="match status" value="1"/>
</dbReference>
<name>A0A841BFM1_9ACTN</name>
<dbReference type="AlphaFoldDB" id="A0A841BFM1"/>
<dbReference type="PANTHER" id="PTHR43877:SF2">
    <property type="entry name" value="AMINOALKYLPHOSPHONATE N-ACETYLTRANSFERASE-RELATED"/>
    <property type="match status" value="1"/>
</dbReference>
<dbReference type="Pfam" id="PF00583">
    <property type="entry name" value="Acetyltransf_1"/>
    <property type="match status" value="1"/>
</dbReference>
<keyword evidence="1 4" id="KW-0808">Transferase</keyword>